<comment type="caution">
    <text evidence="1">The sequence shown here is derived from an EMBL/GenBank/DDBJ whole genome shotgun (WGS) entry which is preliminary data.</text>
</comment>
<dbReference type="STRING" id="280871.TL10_28760"/>
<name>A0A0D1LCI2_9MYCO</name>
<protein>
    <submittedName>
        <fullName evidence="1">Uncharacterized protein</fullName>
    </submittedName>
</protein>
<accession>A0A0D1LCI2</accession>
<evidence type="ECO:0000313" key="2">
    <source>
        <dbReference type="Proteomes" id="UP000032221"/>
    </source>
</evidence>
<dbReference type="OrthoDB" id="4738418at2"/>
<sequence>MNEYEHRAHEVMNGLTTFLHNLWVRQLLGQALEAARGGTLTLDWRDRMTSPAGCPPDVAALALEEVRQLPVAAWEPAASASWDEALGSWFATTRALLVQDYIQKAAQQHQALETRSKIFLHLAPGPSEKFADMVRREEYGSDVATFDLLRQQTNLHIVHRDRACASYLAGLAAGGRPNDWVAWFSQRIDTWENRSAAESNRLQLDWITKNWEQLPLYWLS</sequence>
<organism evidence="1 2">
    <name type="scientific">Mycolicibacterium llatzerense</name>
    <dbReference type="NCBI Taxonomy" id="280871"/>
    <lineage>
        <taxon>Bacteria</taxon>
        <taxon>Bacillati</taxon>
        <taxon>Actinomycetota</taxon>
        <taxon>Actinomycetes</taxon>
        <taxon>Mycobacteriales</taxon>
        <taxon>Mycobacteriaceae</taxon>
        <taxon>Mycolicibacterium</taxon>
    </lineage>
</organism>
<gene>
    <name evidence="1" type="ORF">TL10_28760</name>
</gene>
<keyword evidence="2" id="KW-1185">Reference proteome</keyword>
<reference evidence="1 2" key="1">
    <citation type="submission" date="2015-01" db="EMBL/GenBank/DDBJ databases">
        <title>Genome sequence of Mycobacterium llatzerense and Mycobacterium immunogenum recovered from brain abscess.</title>
        <authorList>
            <person name="Greninger A.L."/>
            <person name="Langelier C."/>
            <person name="Cunningham G."/>
            <person name="Chiu C.Y."/>
            <person name="Miller S."/>
        </authorList>
    </citation>
    <scope>NUCLEOTIDE SEQUENCE [LARGE SCALE GENOMIC DNA]</scope>
    <source>
        <strain evidence="1 2">CLUC14</strain>
    </source>
</reference>
<evidence type="ECO:0000313" key="1">
    <source>
        <dbReference type="EMBL" id="KIU13636.1"/>
    </source>
</evidence>
<dbReference type="PATRIC" id="fig|280871.6.peg.5966"/>
<dbReference type="AlphaFoldDB" id="A0A0D1LCI2"/>
<dbReference type="Proteomes" id="UP000032221">
    <property type="component" value="Unassembled WGS sequence"/>
</dbReference>
<proteinExistence type="predicted"/>
<dbReference type="RefSeq" id="WP_016895522.1">
    <property type="nucleotide sequence ID" value="NZ_JXST01000074.1"/>
</dbReference>
<dbReference type="EMBL" id="JXST01000074">
    <property type="protein sequence ID" value="KIU13636.1"/>
    <property type="molecule type" value="Genomic_DNA"/>
</dbReference>